<dbReference type="Gene3D" id="2.30.38.10">
    <property type="entry name" value="Luciferase, Domain 3"/>
    <property type="match status" value="1"/>
</dbReference>
<evidence type="ECO:0008006" key="8">
    <source>
        <dbReference type="Google" id="ProtNLM"/>
    </source>
</evidence>
<dbReference type="PROSITE" id="PS00455">
    <property type="entry name" value="AMP_BINDING"/>
    <property type="match status" value="1"/>
</dbReference>
<comment type="caution">
    <text evidence="6">The sequence shown here is derived from an EMBL/GenBank/DDBJ whole genome shotgun (WGS) entry which is preliminary data.</text>
</comment>
<evidence type="ECO:0000256" key="3">
    <source>
        <dbReference type="ARBA" id="ARBA00023098"/>
    </source>
</evidence>
<dbReference type="InterPro" id="IPR045851">
    <property type="entry name" value="AMP-bd_C_sf"/>
</dbReference>
<organism evidence="6 7">
    <name type="scientific">Clavelina lepadiformis</name>
    <name type="common">Light-bulb sea squirt</name>
    <name type="synonym">Ascidia lepadiformis</name>
    <dbReference type="NCBI Taxonomy" id="159417"/>
    <lineage>
        <taxon>Eukaryota</taxon>
        <taxon>Metazoa</taxon>
        <taxon>Chordata</taxon>
        <taxon>Tunicata</taxon>
        <taxon>Ascidiacea</taxon>
        <taxon>Aplousobranchia</taxon>
        <taxon>Clavelinidae</taxon>
        <taxon>Clavelina</taxon>
    </lineage>
</organism>
<comment type="similarity">
    <text evidence="1">Belongs to the ATP-dependent AMP-binding enzyme family.</text>
</comment>
<dbReference type="Proteomes" id="UP001642483">
    <property type="component" value="Unassembled WGS sequence"/>
</dbReference>
<evidence type="ECO:0000259" key="4">
    <source>
        <dbReference type="Pfam" id="PF00501"/>
    </source>
</evidence>
<name>A0ABP0F1I4_CLALP</name>
<dbReference type="EMBL" id="CAWYQH010000002">
    <property type="protein sequence ID" value="CAK8673585.1"/>
    <property type="molecule type" value="Genomic_DNA"/>
</dbReference>
<keyword evidence="3" id="KW-0443">Lipid metabolism</keyword>
<accession>A0ABP0F1I4</accession>
<dbReference type="PANTHER" id="PTHR24096">
    <property type="entry name" value="LONG-CHAIN-FATTY-ACID--COA LIGASE"/>
    <property type="match status" value="1"/>
</dbReference>
<gene>
    <name evidence="6" type="ORF">CVLEPA_LOCUS3363</name>
</gene>
<reference evidence="6 7" key="1">
    <citation type="submission" date="2024-02" db="EMBL/GenBank/DDBJ databases">
        <authorList>
            <person name="Daric V."/>
            <person name="Darras S."/>
        </authorList>
    </citation>
    <scope>NUCLEOTIDE SEQUENCE [LARGE SCALE GENOMIC DNA]</scope>
</reference>
<sequence length="529" mass="58861">MPIKSVFPDICVPEVNFAEYVLKTIQQYPPTKTALVSAFNEKSYTYQEIAEIVRKCASFLKRSGLQKGDIVALCSPNIPEFMFVFLATALCGSTITTCNPLYTSYEIMQQFKDSKPVFVFTVPEHAKKVKAVTEQLPTANEVIVFGDYVGFRSFKSLISVDDGTYYPNNVKVDVFNDILVLPYSSGTTGNPKGVMLSHYSFVSSLFIVRIYWKTFLQDVEYLVLPLFHIYGMLRSFSYLEQGSTLVLDERFDLERMAKAIETYKVTSCAVVPPMLLAFAKSNIEQTHNLSTMKSMIVGAAPVSPSLATLVAKKLNCNVDLAWGMTETSGVPVILNKMAWRISSDASGLVAPLNSMKVCDLQTGKELGPNEVGELLVKGPEIMLGYYNNPVATANTLEKDGFLHTGDIGYYDEFNQFYVKDRAKELIKYKGFQVPPAEIEHVLMDHPEIADAAVIGIPDEEAGEVPMAFVVKRIESLSASQVQSFVKDKLSSFKHLRGVEFVSSIPKSASGKILRRLLRDNENLKTKSKL</sequence>
<keyword evidence="2" id="KW-0436">Ligase</keyword>
<dbReference type="CDD" id="cd05911">
    <property type="entry name" value="Firefly_Luc_like"/>
    <property type="match status" value="1"/>
</dbReference>
<dbReference type="InterPro" id="IPR025110">
    <property type="entry name" value="AMP-bd_C"/>
</dbReference>
<dbReference type="SUPFAM" id="SSF56801">
    <property type="entry name" value="Acetyl-CoA synthetase-like"/>
    <property type="match status" value="1"/>
</dbReference>
<keyword evidence="7" id="KW-1185">Reference proteome</keyword>
<dbReference type="InterPro" id="IPR000873">
    <property type="entry name" value="AMP-dep_synth/lig_dom"/>
</dbReference>
<dbReference type="Pfam" id="PF00501">
    <property type="entry name" value="AMP-binding"/>
    <property type="match status" value="1"/>
</dbReference>
<protein>
    <recommendedName>
        <fullName evidence="8">4-coumarate--CoA ligase</fullName>
    </recommendedName>
</protein>
<dbReference type="InterPro" id="IPR020845">
    <property type="entry name" value="AMP-binding_CS"/>
</dbReference>
<dbReference type="Pfam" id="PF13193">
    <property type="entry name" value="AMP-binding_C"/>
    <property type="match status" value="1"/>
</dbReference>
<evidence type="ECO:0000256" key="1">
    <source>
        <dbReference type="ARBA" id="ARBA00006432"/>
    </source>
</evidence>
<proteinExistence type="inferred from homology"/>
<feature type="domain" description="AMP-binding enzyme C-terminal" evidence="5">
    <location>
        <begin position="437"/>
        <end position="511"/>
    </location>
</feature>
<dbReference type="Gene3D" id="3.30.300.30">
    <property type="match status" value="1"/>
</dbReference>
<dbReference type="PANTHER" id="PTHR24096:SF149">
    <property type="entry name" value="AMP-BINDING DOMAIN-CONTAINING PROTEIN-RELATED"/>
    <property type="match status" value="1"/>
</dbReference>
<evidence type="ECO:0000256" key="2">
    <source>
        <dbReference type="ARBA" id="ARBA00022598"/>
    </source>
</evidence>
<evidence type="ECO:0000313" key="6">
    <source>
        <dbReference type="EMBL" id="CAK8673585.1"/>
    </source>
</evidence>
<dbReference type="Gene3D" id="3.40.50.980">
    <property type="match status" value="2"/>
</dbReference>
<feature type="domain" description="AMP-dependent synthetase/ligase" evidence="4">
    <location>
        <begin position="26"/>
        <end position="386"/>
    </location>
</feature>
<evidence type="ECO:0000259" key="5">
    <source>
        <dbReference type="Pfam" id="PF13193"/>
    </source>
</evidence>
<evidence type="ECO:0000313" key="7">
    <source>
        <dbReference type="Proteomes" id="UP001642483"/>
    </source>
</evidence>